<dbReference type="PANTHER" id="PTHR47219:SF9">
    <property type="entry name" value="GTPASE ACTIVATING PROTEIN AND CENTROSOME-ASSOCIATED, ISOFORM B"/>
    <property type="match status" value="1"/>
</dbReference>
<dbReference type="GO" id="GO:0031267">
    <property type="term" value="F:small GTPase binding"/>
    <property type="evidence" value="ECO:0007669"/>
    <property type="project" value="TreeGrafter"/>
</dbReference>
<dbReference type="AlphaFoldDB" id="A0A8S1KWH9"/>
<dbReference type="EMBL" id="CAJJDM010000021">
    <property type="protein sequence ID" value="CAD8055384.1"/>
    <property type="molecule type" value="Genomic_DNA"/>
</dbReference>
<organism evidence="3 4">
    <name type="scientific">Paramecium primaurelia</name>
    <dbReference type="NCBI Taxonomy" id="5886"/>
    <lineage>
        <taxon>Eukaryota</taxon>
        <taxon>Sar</taxon>
        <taxon>Alveolata</taxon>
        <taxon>Ciliophora</taxon>
        <taxon>Intramacronucleata</taxon>
        <taxon>Oligohymenophorea</taxon>
        <taxon>Peniculida</taxon>
        <taxon>Parameciidae</taxon>
        <taxon>Paramecium</taxon>
    </lineage>
</organism>
<reference evidence="3" key="1">
    <citation type="submission" date="2021-01" db="EMBL/GenBank/DDBJ databases">
        <authorList>
            <consortium name="Genoscope - CEA"/>
            <person name="William W."/>
        </authorList>
    </citation>
    <scope>NUCLEOTIDE SEQUENCE</scope>
</reference>
<dbReference type="InterPro" id="IPR050302">
    <property type="entry name" value="Rab_GAP_TBC_domain"/>
</dbReference>
<dbReference type="FunFam" id="1.10.472.80:FF:000161">
    <property type="match status" value="1"/>
</dbReference>
<evidence type="ECO:0000256" key="1">
    <source>
        <dbReference type="SAM" id="MobiDB-lite"/>
    </source>
</evidence>
<dbReference type="PANTHER" id="PTHR47219">
    <property type="entry name" value="RAB GTPASE-ACTIVATING PROTEIN 1-LIKE"/>
    <property type="match status" value="1"/>
</dbReference>
<dbReference type="SMART" id="SM00164">
    <property type="entry name" value="TBC"/>
    <property type="match status" value="1"/>
</dbReference>
<dbReference type="Proteomes" id="UP000688137">
    <property type="component" value="Unassembled WGS sequence"/>
</dbReference>
<dbReference type="Pfam" id="PF00566">
    <property type="entry name" value="RabGAP-TBC"/>
    <property type="match status" value="1"/>
</dbReference>
<evidence type="ECO:0000313" key="3">
    <source>
        <dbReference type="EMBL" id="CAD8055384.1"/>
    </source>
</evidence>
<dbReference type="InterPro" id="IPR000195">
    <property type="entry name" value="Rab-GAP-TBC_dom"/>
</dbReference>
<evidence type="ECO:0000313" key="4">
    <source>
        <dbReference type="Proteomes" id="UP000688137"/>
    </source>
</evidence>
<keyword evidence="4" id="KW-1185">Reference proteome</keyword>
<evidence type="ECO:0000259" key="2">
    <source>
        <dbReference type="PROSITE" id="PS50086"/>
    </source>
</evidence>
<comment type="caution">
    <text evidence="3">The sequence shown here is derived from an EMBL/GenBank/DDBJ whole genome shotgun (WGS) entry which is preliminary data.</text>
</comment>
<name>A0A8S1KWH9_PARPR</name>
<accession>A0A8S1KWH9</accession>
<feature type="region of interest" description="Disordered" evidence="1">
    <location>
        <begin position="1"/>
        <end position="24"/>
    </location>
</feature>
<sequence>MLVSKNSDTENENNTNSQTPRHNLSFNAIQKEDWAQIMEEKSINDYRQKDLTLALFYSAFLNTQDHINLMHVFSQLKDFEMPNPQEPSAYYAELIDRDVGRTYQQIPYFKVKQNQDKLRQLLLNYADYDPDVGYAQGMNFIAGTLVYFQVPQPQKIFNELIQNHRNNYISGTPGLFENLAKLKFKLKTSIPKLYKHLQEIGLNDLGICFSPYYLTMMLQNTPFQYQMLILNIYQLMGQKYITKLLIAMLKLSKNTIMKLKDVEKVNKYIRTELVVNFFQEIEICRKEQRLIQLLFNIGLIKRVNQY</sequence>
<proteinExistence type="predicted"/>
<feature type="domain" description="Rab-GAP TBC" evidence="2">
    <location>
        <begin position="1"/>
        <end position="237"/>
    </location>
</feature>
<dbReference type="OMA" id="DFEMPNP"/>
<protein>
    <recommendedName>
        <fullName evidence="2">Rab-GAP TBC domain-containing protein</fullName>
    </recommendedName>
</protein>
<gene>
    <name evidence="3" type="ORF">PPRIM_AZ9-3.1.T0230151</name>
</gene>
<dbReference type="PROSITE" id="PS50086">
    <property type="entry name" value="TBC_RABGAP"/>
    <property type="match status" value="1"/>
</dbReference>
<dbReference type="GO" id="GO:0005096">
    <property type="term" value="F:GTPase activator activity"/>
    <property type="evidence" value="ECO:0007669"/>
    <property type="project" value="TreeGrafter"/>
</dbReference>